<dbReference type="AlphaFoldDB" id="A0A6B0U9D7"/>
<keyword evidence="1" id="KW-0732">Signal</keyword>
<evidence type="ECO:0000313" key="2">
    <source>
        <dbReference type="EMBL" id="MXU89172.1"/>
    </source>
</evidence>
<feature type="chain" id="PRO_5025442388" evidence="1">
    <location>
        <begin position="25"/>
        <end position="106"/>
    </location>
</feature>
<proteinExistence type="predicted"/>
<evidence type="ECO:0000256" key="1">
    <source>
        <dbReference type="SAM" id="SignalP"/>
    </source>
</evidence>
<protein>
    <submittedName>
        <fullName evidence="2">Putative secreted protein</fullName>
    </submittedName>
</protein>
<dbReference type="EMBL" id="GIFC01007089">
    <property type="protein sequence ID" value="MXU89172.1"/>
    <property type="molecule type" value="Transcribed_RNA"/>
</dbReference>
<feature type="signal peptide" evidence="1">
    <location>
        <begin position="1"/>
        <end position="24"/>
    </location>
</feature>
<organism evidence="2">
    <name type="scientific">Ixodes ricinus</name>
    <name type="common">Common tick</name>
    <name type="synonym">Acarus ricinus</name>
    <dbReference type="NCBI Taxonomy" id="34613"/>
    <lineage>
        <taxon>Eukaryota</taxon>
        <taxon>Metazoa</taxon>
        <taxon>Ecdysozoa</taxon>
        <taxon>Arthropoda</taxon>
        <taxon>Chelicerata</taxon>
        <taxon>Arachnida</taxon>
        <taxon>Acari</taxon>
        <taxon>Parasitiformes</taxon>
        <taxon>Ixodida</taxon>
        <taxon>Ixodoidea</taxon>
        <taxon>Ixodidae</taxon>
        <taxon>Ixodinae</taxon>
        <taxon>Ixodes</taxon>
    </lineage>
</organism>
<sequence length="106" mass="11680">MILAPSMCTGILVCLLNSVTLLRCSMESTVPLQTLCVFSRQIKDVLGQWKSRYRTLRARSSMRSEPSGCVGTAQLCTAAICATFPCSFRKICDASPTRISCPLWLQ</sequence>
<name>A0A6B0U9D7_IXORI</name>
<accession>A0A6B0U9D7</accession>
<reference evidence="2" key="1">
    <citation type="submission" date="2019-12" db="EMBL/GenBank/DDBJ databases">
        <title>An insight into the sialome of adult female Ixodes ricinus ticks feeding for 6 days.</title>
        <authorList>
            <person name="Perner J."/>
            <person name="Ribeiro J.M.C."/>
        </authorList>
    </citation>
    <scope>NUCLEOTIDE SEQUENCE</scope>
    <source>
        <strain evidence="2">Semi-engorged</strain>
        <tissue evidence="2">Salivary glands</tissue>
    </source>
</reference>